<dbReference type="GO" id="GO:0050661">
    <property type="term" value="F:NADP binding"/>
    <property type="evidence" value="ECO:0007669"/>
    <property type="project" value="TreeGrafter"/>
</dbReference>
<evidence type="ECO:0000313" key="14">
    <source>
        <dbReference type="Proteomes" id="UP000555756"/>
    </source>
</evidence>
<dbReference type="SUPFAM" id="SSF48179">
    <property type="entry name" value="6-phosphogluconate dehydrogenase C-terminal domain-like"/>
    <property type="match status" value="1"/>
</dbReference>
<dbReference type="Pfam" id="PF02558">
    <property type="entry name" value="ApbA"/>
    <property type="match status" value="1"/>
</dbReference>
<name>A0A7W4PFG7_9PROT</name>
<dbReference type="Proteomes" id="UP000555756">
    <property type="component" value="Unassembled WGS sequence"/>
</dbReference>
<dbReference type="GO" id="GO:0005737">
    <property type="term" value="C:cytoplasm"/>
    <property type="evidence" value="ECO:0007669"/>
    <property type="project" value="TreeGrafter"/>
</dbReference>
<dbReference type="FunFam" id="1.10.1040.10:FF:000017">
    <property type="entry name" value="2-dehydropantoate 2-reductase"/>
    <property type="match status" value="1"/>
</dbReference>
<reference evidence="13 14" key="1">
    <citation type="submission" date="2020-04" db="EMBL/GenBank/DDBJ databases">
        <title>Description of novel Gluconacetobacter.</title>
        <authorList>
            <person name="Sombolestani A."/>
        </authorList>
    </citation>
    <scope>NUCLEOTIDE SEQUENCE [LARGE SCALE GENOMIC DNA]</scope>
    <source>
        <strain evidence="13 14">LMG 21311</strain>
    </source>
</reference>
<dbReference type="UniPathway" id="UPA00028">
    <property type="reaction ID" value="UER00004"/>
</dbReference>
<comment type="pathway">
    <text evidence="1 10">Cofactor biosynthesis; (R)-pantothenate biosynthesis; (R)-pantoate from 3-methyl-2-oxobutanoate: step 2/2.</text>
</comment>
<dbReference type="InterPro" id="IPR008927">
    <property type="entry name" value="6-PGluconate_DH-like_C_sf"/>
</dbReference>
<dbReference type="AlphaFoldDB" id="A0A7W4PFG7"/>
<organism evidence="13 14">
    <name type="scientific">Gluconacetobacter azotocaptans</name>
    <dbReference type="NCBI Taxonomy" id="142834"/>
    <lineage>
        <taxon>Bacteria</taxon>
        <taxon>Pseudomonadati</taxon>
        <taxon>Pseudomonadota</taxon>
        <taxon>Alphaproteobacteria</taxon>
        <taxon>Acetobacterales</taxon>
        <taxon>Acetobacteraceae</taxon>
        <taxon>Gluconacetobacter</taxon>
    </lineage>
</organism>
<keyword evidence="5 10" id="KW-0566">Pantothenate biosynthesis</keyword>
<evidence type="ECO:0000256" key="10">
    <source>
        <dbReference type="RuleBase" id="RU362068"/>
    </source>
</evidence>
<keyword evidence="14" id="KW-1185">Reference proteome</keyword>
<evidence type="ECO:0000256" key="2">
    <source>
        <dbReference type="ARBA" id="ARBA00007870"/>
    </source>
</evidence>
<dbReference type="PANTHER" id="PTHR43765">
    <property type="entry name" value="2-DEHYDROPANTOATE 2-REDUCTASE-RELATED"/>
    <property type="match status" value="1"/>
</dbReference>
<evidence type="ECO:0000256" key="5">
    <source>
        <dbReference type="ARBA" id="ARBA00022655"/>
    </source>
</evidence>
<keyword evidence="7 10" id="KW-0560">Oxidoreductase</keyword>
<dbReference type="EC" id="1.1.1.169" evidence="3 10"/>
<comment type="similarity">
    <text evidence="2 10">Belongs to the ketopantoate reductase family.</text>
</comment>
<evidence type="ECO:0000259" key="11">
    <source>
        <dbReference type="Pfam" id="PF02558"/>
    </source>
</evidence>
<evidence type="ECO:0000256" key="6">
    <source>
        <dbReference type="ARBA" id="ARBA00022857"/>
    </source>
</evidence>
<comment type="caution">
    <text evidence="13">The sequence shown here is derived from an EMBL/GenBank/DDBJ whole genome shotgun (WGS) entry which is preliminary data.</text>
</comment>
<dbReference type="InterPro" id="IPR013752">
    <property type="entry name" value="KPA_reductase"/>
</dbReference>
<dbReference type="PANTHER" id="PTHR43765:SF2">
    <property type="entry name" value="2-DEHYDROPANTOATE 2-REDUCTASE"/>
    <property type="match status" value="1"/>
</dbReference>
<evidence type="ECO:0000256" key="4">
    <source>
        <dbReference type="ARBA" id="ARBA00019465"/>
    </source>
</evidence>
<dbReference type="InterPro" id="IPR003710">
    <property type="entry name" value="ApbA"/>
</dbReference>
<evidence type="ECO:0000256" key="1">
    <source>
        <dbReference type="ARBA" id="ARBA00004994"/>
    </source>
</evidence>
<feature type="domain" description="Ketopantoate reductase N-terminal" evidence="11">
    <location>
        <begin position="5"/>
        <end position="150"/>
    </location>
</feature>
<dbReference type="GO" id="GO:0008677">
    <property type="term" value="F:2-dehydropantoate 2-reductase activity"/>
    <property type="evidence" value="ECO:0007669"/>
    <property type="project" value="UniProtKB-EC"/>
</dbReference>
<dbReference type="InterPro" id="IPR050838">
    <property type="entry name" value="Ketopantoate_reductase"/>
</dbReference>
<dbReference type="InterPro" id="IPR013332">
    <property type="entry name" value="KPR_N"/>
</dbReference>
<gene>
    <name evidence="13" type="ORF">HLH34_17180</name>
</gene>
<evidence type="ECO:0000259" key="12">
    <source>
        <dbReference type="Pfam" id="PF08546"/>
    </source>
</evidence>
<dbReference type="EMBL" id="JABEQF010000019">
    <property type="protein sequence ID" value="MBB2191670.1"/>
    <property type="molecule type" value="Genomic_DNA"/>
</dbReference>
<sequence>MHGRIAVIGAGALGSLFAGRIAASGREVVTIDIDLARLSEIERHGIRWRENGIERHARPGAASARNIDGPINIFLFTTKAAALPAAIRSVKHLAADDSTAISFSNGLRHETTLMSLSGDTTPLLAVTDVSADLVAGVIETHGRGTIWIGGVDASSRRAVAAATELLRHARFTVEPQDDPRPSIWEKAAFNAALNATATIAGKPVGFLDNASGRWILDAVAREVVSVANALGINARLSTVLERVDHALSAQGDHRPSMLQDRDAGRPTEIEAINGAIVEMAGKVNIDVPVTRTLANLVRILEPTQ</sequence>
<evidence type="ECO:0000256" key="3">
    <source>
        <dbReference type="ARBA" id="ARBA00013014"/>
    </source>
</evidence>
<protein>
    <recommendedName>
        <fullName evidence="4 10">2-dehydropantoate 2-reductase</fullName>
        <ecNumber evidence="3 10">1.1.1.169</ecNumber>
    </recommendedName>
    <alternativeName>
        <fullName evidence="8 10">Ketopantoate reductase</fullName>
    </alternativeName>
</protein>
<dbReference type="RefSeq" id="WP_183120784.1">
    <property type="nucleotide sequence ID" value="NZ_JABEQF010000019.1"/>
</dbReference>
<accession>A0A7W4PFG7</accession>
<evidence type="ECO:0000256" key="8">
    <source>
        <dbReference type="ARBA" id="ARBA00032024"/>
    </source>
</evidence>
<evidence type="ECO:0000256" key="7">
    <source>
        <dbReference type="ARBA" id="ARBA00023002"/>
    </source>
</evidence>
<proteinExistence type="inferred from homology"/>
<dbReference type="NCBIfam" id="TIGR00745">
    <property type="entry name" value="apbA_panE"/>
    <property type="match status" value="1"/>
</dbReference>
<dbReference type="InterPro" id="IPR013328">
    <property type="entry name" value="6PGD_dom2"/>
</dbReference>
<keyword evidence="6 10" id="KW-0521">NADP</keyword>
<dbReference type="Gene3D" id="1.10.1040.10">
    <property type="entry name" value="N-(1-d-carboxylethyl)-l-norvaline Dehydrogenase, domain 2"/>
    <property type="match status" value="1"/>
</dbReference>
<dbReference type="SUPFAM" id="SSF51735">
    <property type="entry name" value="NAD(P)-binding Rossmann-fold domains"/>
    <property type="match status" value="1"/>
</dbReference>
<dbReference type="GO" id="GO:0015940">
    <property type="term" value="P:pantothenate biosynthetic process"/>
    <property type="evidence" value="ECO:0007669"/>
    <property type="project" value="UniProtKB-UniPathway"/>
</dbReference>
<comment type="function">
    <text evidence="10">Catalyzes the NADPH-dependent reduction of ketopantoate into pantoic acid.</text>
</comment>
<dbReference type="Pfam" id="PF08546">
    <property type="entry name" value="ApbA_C"/>
    <property type="match status" value="1"/>
</dbReference>
<feature type="domain" description="Ketopantoate reductase C-terminal" evidence="12">
    <location>
        <begin position="181"/>
        <end position="300"/>
    </location>
</feature>
<comment type="catalytic activity">
    <reaction evidence="9 10">
        <text>(R)-pantoate + NADP(+) = 2-dehydropantoate + NADPH + H(+)</text>
        <dbReference type="Rhea" id="RHEA:16233"/>
        <dbReference type="ChEBI" id="CHEBI:11561"/>
        <dbReference type="ChEBI" id="CHEBI:15378"/>
        <dbReference type="ChEBI" id="CHEBI:15980"/>
        <dbReference type="ChEBI" id="CHEBI:57783"/>
        <dbReference type="ChEBI" id="CHEBI:58349"/>
        <dbReference type="EC" id="1.1.1.169"/>
    </reaction>
</comment>
<dbReference type="Gene3D" id="3.40.50.720">
    <property type="entry name" value="NAD(P)-binding Rossmann-like Domain"/>
    <property type="match status" value="1"/>
</dbReference>
<dbReference type="InterPro" id="IPR036291">
    <property type="entry name" value="NAD(P)-bd_dom_sf"/>
</dbReference>
<evidence type="ECO:0000313" key="13">
    <source>
        <dbReference type="EMBL" id="MBB2191670.1"/>
    </source>
</evidence>
<evidence type="ECO:0000256" key="9">
    <source>
        <dbReference type="ARBA" id="ARBA00048793"/>
    </source>
</evidence>